<gene>
    <name evidence="4" type="ORF">FNW02_21385</name>
</gene>
<dbReference type="PANTHER" id="PTHR48100:SF10">
    <property type="entry name" value="2-CARBOXY-D-ARABINITOL-1-PHOSPHATASE-RELATED"/>
    <property type="match status" value="1"/>
</dbReference>
<dbReference type="SUPFAM" id="SSF53254">
    <property type="entry name" value="Phosphoglycerate mutase-like"/>
    <property type="match status" value="2"/>
</dbReference>
<dbReference type="AlphaFoldDB" id="A0AA40SZR6"/>
<dbReference type="SMART" id="SM00855">
    <property type="entry name" value="PGAM"/>
    <property type="match status" value="2"/>
</dbReference>
<feature type="binding site" evidence="2">
    <location>
        <begin position="238"/>
        <end position="245"/>
    </location>
    <ligand>
        <name>substrate</name>
    </ligand>
</feature>
<reference evidence="4" key="1">
    <citation type="submission" date="2019-07" db="EMBL/GenBank/DDBJ databases">
        <title>Toxilogical consequences of a new and cryptic species of cyanobacteria (Komarekiella delphini-convector) recovered from the epidermis of a bottlenose dolphin and 1500 ft. in the air.</title>
        <authorList>
            <person name="Brown A.O."/>
            <person name="Dvorak P."/>
            <person name="Villanueva C.D."/>
            <person name="Foss A.J."/>
            <person name="Garvey A.D."/>
            <person name="Gibson Q.A."/>
            <person name="Johansen J.R."/>
            <person name="Casamatta D.A."/>
        </authorList>
    </citation>
    <scope>NUCLEOTIDE SEQUENCE</scope>
    <source>
        <strain evidence="4">SJRDD-AB1</strain>
    </source>
</reference>
<dbReference type="Gene3D" id="3.40.50.1240">
    <property type="entry name" value="Phosphoglycerate mutase-like"/>
    <property type="match status" value="2"/>
</dbReference>
<feature type="active site" description="Proton donor/acceptor" evidence="1">
    <location>
        <position position="313"/>
    </location>
</feature>
<dbReference type="Pfam" id="PF00300">
    <property type="entry name" value="His_Phos_1"/>
    <property type="match status" value="2"/>
</dbReference>
<comment type="caution">
    <text evidence="4">The sequence shown here is derived from an EMBL/GenBank/DDBJ whole genome shotgun (WGS) entry which is preliminary data.</text>
</comment>
<dbReference type="PROSITE" id="PS00175">
    <property type="entry name" value="PG_MUTASE"/>
    <property type="match status" value="2"/>
</dbReference>
<name>A0AA40SZR6_9NOST</name>
<dbReference type="InterPro" id="IPR050275">
    <property type="entry name" value="PGM_Phosphatase"/>
</dbReference>
<accession>A0AA40SZR6</accession>
<evidence type="ECO:0000256" key="1">
    <source>
        <dbReference type="PIRSR" id="PIRSR613078-1"/>
    </source>
</evidence>
<proteinExistence type="predicted"/>
<dbReference type="EMBL" id="VJXY01000025">
    <property type="protein sequence ID" value="MBD6618306.1"/>
    <property type="molecule type" value="Genomic_DNA"/>
</dbReference>
<evidence type="ECO:0000313" key="5">
    <source>
        <dbReference type="Proteomes" id="UP001165986"/>
    </source>
</evidence>
<keyword evidence="5" id="KW-1185">Reference proteome</keyword>
<feature type="active site" description="Tele-phosphohistidine intermediate" evidence="1">
    <location>
        <position position="239"/>
    </location>
</feature>
<dbReference type="Proteomes" id="UP001165986">
    <property type="component" value="Unassembled WGS sequence"/>
</dbReference>
<dbReference type="GO" id="GO:0016791">
    <property type="term" value="F:phosphatase activity"/>
    <property type="evidence" value="ECO:0007669"/>
    <property type="project" value="TreeGrafter"/>
</dbReference>
<dbReference type="PANTHER" id="PTHR48100">
    <property type="entry name" value="BROAD-SPECIFICITY PHOSPHATASE YOR283W-RELATED"/>
    <property type="match status" value="1"/>
</dbReference>
<organism evidence="4 5">
    <name type="scientific">Komarekiella delphini-convector SJRDD-AB1</name>
    <dbReference type="NCBI Taxonomy" id="2593771"/>
    <lineage>
        <taxon>Bacteria</taxon>
        <taxon>Bacillati</taxon>
        <taxon>Cyanobacteriota</taxon>
        <taxon>Cyanophyceae</taxon>
        <taxon>Nostocales</taxon>
        <taxon>Nostocaceae</taxon>
        <taxon>Komarekiella</taxon>
        <taxon>Komarekiella delphini-convector</taxon>
    </lineage>
</organism>
<dbReference type="InterPro" id="IPR001345">
    <property type="entry name" value="PG/BPGM_mutase_AS"/>
</dbReference>
<protein>
    <submittedName>
        <fullName evidence="4">Histidine phosphatase family protein</fullName>
    </submittedName>
</protein>
<evidence type="ECO:0000256" key="3">
    <source>
        <dbReference type="PIRSR" id="PIRSR613078-3"/>
    </source>
</evidence>
<sequence>MTRVIIVRHGQSGYNTERRIQGRTDASKLTEKGRNQATKLGKALSNILFNAIYSSPLQRAKHTADIIHSELAIHAGQSAIPQASDHLLEIDLPLWEAMLSADVKQKFAEDYRTWHERPHEMRMLLKDAEGTKEHFPVLALYKQAQQFWQEILPRHQGETILIVGHNGINRALISTALNIPPSRYHSIQQSNCGITVLNLSGGLGEPVQLESLNQTQHTGETLPSLRPDHQGVRLLLVRHGETEWNRQTRFQGQIDVPLNDNGRQQSQKTGEFLQEIAIDFAVSSPMLRPKETAEIILKHHPSVGLELQDGLREIGHGLWEGRLETEIEQEFPGELHRWRTVPAEVQMPEGENLQQVWERSVAAWQSIVEVALTKQFKTVLVVAHDATNKTLLCHILGLPLENFWNFRQGNGAVSVIDYPSGLNGLPVLQAMNITTHLGGGVLDKTAAGAL</sequence>
<evidence type="ECO:0000256" key="2">
    <source>
        <dbReference type="PIRSR" id="PIRSR613078-2"/>
    </source>
</evidence>
<feature type="binding site" evidence="2">
    <location>
        <position position="288"/>
    </location>
    <ligand>
        <name>substrate</name>
    </ligand>
</feature>
<dbReference type="RefSeq" id="WP_191759519.1">
    <property type="nucleotide sequence ID" value="NZ_VJXY01000025.1"/>
</dbReference>
<feature type="site" description="Transition state stabilizer" evidence="3">
    <location>
        <position position="384"/>
    </location>
</feature>
<evidence type="ECO:0000313" key="4">
    <source>
        <dbReference type="EMBL" id="MBD6618306.1"/>
    </source>
</evidence>
<dbReference type="InterPro" id="IPR029033">
    <property type="entry name" value="His_PPase_superfam"/>
</dbReference>
<dbReference type="CDD" id="cd07067">
    <property type="entry name" value="HP_PGM_like"/>
    <property type="match status" value="2"/>
</dbReference>
<dbReference type="InterPro" id="IPR013078">
    <property type="entry name" value="His_Pase_superF_clade-1"/>
</dbReference>